<dbReference type="PANTHER" id="PTHR46963">
    <property type="entry name" value="SIMILAR TO RIKEN CDNA E130308A19"/>
    <property type="match status" value="1"/>
</dbReference>
<organism evidence="1 2">
    <name type="scientific">Mya arenaria</name>
    <name type="common">Soft-shell clam</name>
    <dbReference type="NCBI Taxonomy" id="6604"/>
    <lineage>
        <taxon>Eukaryota</taxon>
        <taxon>Metazoa</taxon>
        <taxon>Spiralia</taxon>
        <taxon>Lophotrochozoa</taxon>
        <taxon>Mollusca</taxon>
        <taxon>Bivalvia</taxon>
        <taxon>Autobranchia</taxon>
        <taxon>Heteroconchia</taxon>
        <taxon>Euheterodonta</taxon>
        <taxon>Imparidentia</taxon>
        <taxon>Neoheterodontei</taxon>
        <taxon>Myida</taxon>
        <taxon>Myoidea</taxon>
        <taxon>Myidae</taxon>
        <taxon>Mya</taxon>
    </lineage>
</organism>
<proteinExistence type="predicted"/>
<evidence type="ECO:0000313" key="2">
    <source>
        <dbReference type="Proteomes" id="UP001164746"/>
    </source>
</evidence>
<dbReference type="PANTHER" id="PTHR46963:SF2">
    <property type="match status" value="1"/>
</dbReference>
<dbReference type="Proteomes" id="UP001164746">
    <property type="component" value="Chromosome 3"/>
</dbReference>
<accession>A0ABY7DTT3</accession>
<sequence length="143" mass="16528">CPEHFLLGKGEKKAIYQITPDLIDEYVANYIVSKAEKAQKFRLVAEQTNAFQFTRDALRAIIKSLKRLRKGSKPFKASPITDEEINMLSEKRLLSPSSAASFLNTVLINKCLHFGLRGMKNNHDLRWERNLMRFQINNNKCFP</sequence>
<reference evidence="1" key="1">
    <citation type="submission" date="2022-11" db="EMBL/GenBank/DDBJ databases">
        <title>Centuries of genome instability and evolution in soft-shell clam transmissible cancer (bioRxiv).</title>
        <authorList>
            <person name="Hart S.F.M."/>
            <person name="Yonemitsu M.A."/>
            <person name="Giersch R.M."/>
            <person name="Beal B.F."/>
            <person name="Arriagada G."/>
            <person name="Davis B.W."/>
            <person name="Ostrander E.A."/>
            <person name="Goff S.P."/>
            <person name="Metzger M.J."/>
        </authorList>
    </citation>
    <scope>NUCLEOTIDE SEQUENCE</scope>
    <source>
        <strain evidence="1">MELC-2E11</strain>
        <tissue evidence="1">Siphon/mantle</tissue>
    </source>
</reference>
<dbReference type="EMBL" id="CP111014">
    <property type="protein sequence ID" value="WAQ99760.1"/>
    <property type="molecule type" value="Genomic_DNA"/>
</dbReference>
<keyword evidence="2" id="KW-1185">Reference proteome</keyword>
<name>A0ABY7DTT3_MYAAR</name>
<protein>
    <submittedName>
        <fullName evidence="1">Uncharacterized protein</fullName>
    </submittedName>
</protein>
<feature type="non-terminal residue" evidence="1">
    <location>
        <position position="143"/>
    </location>
</feature>
<dbReference type="InterPro" id="IPR042838">
    <property type="entry name" value="KIAA1958"/>
</dbReference>
<evidence type="ECO:0000313" key="1">
    <source>
        <dbReference type="EMBL" id="WAQ99760.1"/>
    </source>
</evidence>
<gene>
    <name evidence="1" type="ORF">MAR_024133</name>
</gene>